<gene>
    <name evidence="5" type="primary">tsaA_1</name>
    <name evidence="4" type="ORF">BJL90_19450</name>
    <name evidence="5" type="ORF">CLFO_28600</name>
</gene>
<evidence type="ECO:0000313" key="7">
    <source>
        <dbReference type="Proteomes" id="UP000192478"/>
    </source>
</evidence>
<evidence type="ECO:0000313" key="6">
    <source>
        <dbReference type="Proteomes" id="UP000177894"/>
    </source>
</evidence>
<dbReference type="InterPro" id="IPR036414">
    <property type="entry name" value="YaeB_N_sf"/>
</dbReference>
<dbReference type="EMBL" id="CP020559">
    <property type="protein sequence ID" value="ARE88457.1"/>
    <property type="molecule type" value="Genomic_DNA"/>
</dbReference>
<dbReference type="EC" id="2.1.1.-" evidence="5"/>
<dbReference type="GO" id="GO:0008168">
    <property type="term" value="F:methyltransferase activity"/>
    <property type="evidence" value="ECO:0007669"/>
    <property type="project" value="UniProtKB-KW"/>
</dbReference>
<keyword evidence="5" id="KW-0489">Methyltransferase</keyword>
<feature type="domain" description="TsaA-like" evidence="3">
    <location>
        <begin position="4"/>
        <end position="127"/>
    </location>
</feature>
<keyword evidence="1" id="KW-0949">S-adenosyl-L-methionine</keyword>
<reference evidence="4 6" key="1">
    <citation type="submission" date="2016-10" db="EMBL/GenBank/DDBJ databases">
        <title>Complete Genome Sequence of Acetogen Clostridium formicoaceticum ATCC 27076.</title>
        <authorList>
            <person name="Bao T."/>
            <person name="Cheng C."/>
            <person name="Zhao J."/>
            <person name="Yang S.-T."/>
            <person name="Wang J."/>
            <person name="Wang M."/>
        </authorList>
    </citation>
    <scope>NUCLEOTIDE SEQUENCE [LARGE SCALE GENOMIC DNA]</scope>
    <source>
        <strain evidence="4 6">ATCC 27076</strain>
    </source>
</reference>
<accession>A0AAC9RMQ8</accession>
<keyword evidence="5" id="KW-0808">Transferase</keyword>
<protein>
    <submittedName>
        <fullName evidence="5">tRNA (Adenine(37)-N6)-methyltransferase</fullName>
        <ecNumber evidence="5">2.1.1.-</ecNumber>
    </submittedName>
</protein>
<dbReference type="CDD" id="cd09281">
    <property type="entry name" value="UPF0066"/>
    <property type="match status" value="1"/>
</dbReference>
<dbReference type="PROSITE" id="PS51668">
    <property type="entry name" value="TSAA_2"/>
    <property type="match status" value="1"/>
</dbReference>
<dbReference type="AlphaFoldDB" id="A0AAC9RMQ8"/>
<dbReference type="Pfam" id="PF01980">
    <property type="entry name" value="TrmO_N"/>
    <property type="match status" value="1"/>
</dbReference>
<reference evidence="5 7" key="2">
    <citation type="submission" date="2017-03" db="EMBL/GenBank/DDBJ databases">
        <title>Complete sequence of Clostridium formicaceticum DSM 92.</title>
        <authorList>
            <person name="Poehlein A."/>
            <person name="Karl M."/>
            <person name="Bengelsdorf F.R."/>
            <person name="Duerre P."/>
            <person name="Daniel R."/>
        </authorList>
    </citation>
    <scope>NUCLEOTIDE SEQUENCE [LARGE SCALE GENOMIC DNA]</scope>
    <source>
        <strain evidence="5 7">DSM 92</strain>
    </source>
</reference>
<evidence type="ECO:0000313" key="4">
    <source>
        <dbReference type="EMBL" id="AOY77845.1"/>
    </source>
</evidence>
<comment type="similarity">
    <text evidence="2">Belongs to the tRNA methyltransferase O family.</text>
</comment>
<proteinExistence type="inferred from homology"/>
<evidence type="ECO:0000313" key="5">
    <source>
        <dbReference type="EMBL" id="ARE88457.1"/>
    </source>
</evidence>
<dbReference type="RefSeq" id="WP_070972106.1">
    <property type="nucleotide sequence ID" value="NZ_CP020559.1"/>
</dbReference>
<dbReference type="SUPFAM" id="SSF118196">
    <property type="entry name" value="YaeB-like"/>
    <property type="match status" value="1"/>
</dbReference>
<dbReference type="KEGG" id="cfm:BJL90_19450"/>
<dbReference type="PANTHER" id="PTHR12818">
    <property type="entry name" value="TRNA (ADENINE(37)-N6)-METHYLTRANSFERASE"/>
    <property type="match status" value="1"/>
</dbReference>
<evidence type="ECO:0000259" key="3">
    <source>
        <dbReference type="PROSITE" id="PS51668"/>
    </source>
</evidence>
<dbReference type="Proteomes" id="UP000177894">
    <property type="component" value="Chromosome"/>
</dbReference>
<dbReference type="PANTHER" id="PTHR12818:SF0">
    <property type="entry name" value="TRNA (ADENINE(37)-N6)-METHYLTRANSFERASE"/>
    <property type="match status" value="1"/>
</dbReference>
<dbReference type="InterPro" id="IPR040372">
    <property type="entry name" value="YaeB-like"/>
</dbReference>
<sequence>MMELKLIGKINNTHGFKIDIDEAYKEALTAMDGFGHLIVLWWANQMDNPDMRKIMATEKPYKAGPDTIGIFATRSSFRPNPICISVIDVKGIDYNRGIIYTSYIDAEDGTPVLDIKPYYPCSDVVRETKLPEWCAGLPSCIEDSANFDWSNYFNF</sequence>
<dbReference type="GO" id="GO:0032259">
    <property type="term" value="P:methylation"/>
    <property type="evidence" value="ECO:0007669"/>
    <property type="project" value="UniProtKB-KW"/>
</dbReference>
<organism evidence="5 7">
    <name type="scientific">Clostridium formicaceticum</name>
    <dbReference type="NCBI Taxonomy" id="1497"/>
    <lineage>
        <taxon>Bacteria</taxon>
        <taxon>Bacillati</taxon>
        <taxon>Bacillota</taxon>
        <taxon>Clostridia</taxon>
        <taxon>Eubacteriales</taxon>
        <taxon>Clostridiaceae</taxon>
        <taxon>Clostridium</taxon>
    </lineage>
</organism>
<dbReference type="InterPro" id="IPR036413">
    <property type="entry name" value="YaeB-like_sf"/>
</dbReference>
<name>A0AAC9RMQ8_9CLOT</name>
<dbReference type="Proteomes" id="UP000192478">
    <property type="component" value="Chromosome"/>
</dbReference>
<dbReference type="Gene3D" id="2.40.30.70">
    <property type="entry name" value="YaeB-like"/>
    <property type="match status" value="1"/>
</dbReference>
<evidence type="ECO:0000256" key="2">
    <source>
        <dbReference type="ARBA" id="ARBA00033753"/>
    </source>
</evidence>
<evidence type="ECO:0000256" key="1">
    <source>
        <dbReference type="ARBA" id="ARBA00022691"/>
    </source>
</evidence>
<dbReference type="EMBL" id="CP017603">
    <property type="protein sequence ID" value="AOY77845.1"/>
    <property type="molecule type" value="Genomic_DNA"/>
</dbReference>
<keyword evidence="6" id="KW-1185">Reference proteome</keyword>
<dbReference type="InterPro" id="IPR023370">
    <property type="entry name" value="TrmO-like_N"/>
</dbReference>